<accession>I3XZL0</accession>
<dbReference type="Proteomes" id="UP000006176">
    <property type="component" value="Chromosome"/>
</dbReference>
<sequence>MCDFGFEKVCIMYIDGDVLEIDIEMDLEEVKSLKAFIQDRLNYIEEIVLVRDNGSVPTCSALFSLLFWVKHQKPSLKIDFLETSSLALEGFGMMYWTSHE</sequence>
<dbReference type="eggNOG" id="ENOG5031ATX">
    <property type="taxonomic scope" value="Bacteria"/>
</dbReference>
<protein>
    <recommendedName>
        <fullName evidence="3">STAS domain-containing protein</fullName>
    </recommendedName>
</protein>
<name>I3XZL0_SULBS</name>
<evidence type="ECO:0000313" key="2">
    <source>
        <dbReference type="Proteomes" id="UP000006176"/>
    </source>
</evidence>
<reference evidence="1 2" key="1">
    <citation type="submission" date="2012-06" db="EMBL/GenBank/DDBJ databases">
        <title>Complete sequence of Sulfurospirillum barnesii SES-3.</title>
        <authorList>
            <consortium name="US DOE Joint Genome Institute"/>
            <person name="Lucas S."/>
            <person name="Han J."/>
            <person name="Lapidus A."/>
            <person name="Cheng J.-F."/>
            <person name="Goodwin L."/>
            <person name="Pitluck S."/>
            <person name="Peters L."/>
            <person name="Ovchinnikova G."/>
            <person name="Lu M."/>
            <person name="Detter J.C."/>
            <person name="Han C."/>
            <person name="Tapia R."/>
            <person name="Land M."/>
            <person name="Hauser L."/>
            <person name="Kyrpides N."/>
            <person name="Ivanova N."/>
            <person name="Pagani I."/>
            <person name="Stolz J."/>
            <person name="Arkin A."/>
            <person name="Dehal P."/>
            <person name="Oremland R."/>
            <person name="Saltikov C."/>
            <person name="Basu P."/>
            <person name="Hollibaugh J."/>
            <person name="Newman D."/>
            <person name="Stolyar S."/>
            <person name="Hazen T."/>
            <person name="Woyke T."/>
        </authorList>
    </citation>
    <scope>NUCLEOTIDE SEQUENCE [LARGE SCALE GENOMIC DNA]</scope>
    <source>
        <strain evidence="2">ATCC 700032 / DSM 10660 / SES-3</strain>
    </source>
</reference>
<organism evidence="1 2">
    <name type="scientific">Sulfurospirillum barnesii (strain ATCC 700032 / DSM 10660 / SES-3)</name>
    <dbReference type="NCBI Taxonomy" id="760154"/>
    <lineage>
        <taxon>Bacteria</taxon>
        <taxon>Pseudomonadati</taxon>
        <taxon>Campylobacterota</taxon>
        <taxon>Epsilonproteobacteria</taxon>
        <taxon>Campylobacterales</taxon>
        <taxon>Sulfurospirillaceae</taxon>
        <taxon>Sulfurospirillum</taxon>
    </lineage>
</organism>
<gene>
    <name evidence="1" type="ordered locus">Sulba_2105</name>
</gene>
<dbReference type="KEGG" id="sba:Sulba_2105"/>
<evidence type="ECO:0008006" key="3">
    <source>
        <dbReference type="Google" id="ProtNLM"/>
    </source>
</evidence>
<dbReference type="EMBL" id="CP003333">
    <property type="protein sequence ID" value="AFL69384.1"/>
    <property type="molecule type" value="Genomic_DNA"/>
</dbReference>
<dbReference type="STRING" id="760154.Sulba_2105"/>
<evidence type="ECO:0000313" key="1">
    <source>
        <dbReference type="EMBL" id="AFL69384.1"/>
    </source>
</evidence>
<dbReference type="PATRIC" id="fig|760154.4.peg.2100"/>
<proteinExistence type="predicted"/>
<dbReference type="HOGENOM" id="CLU_189261_0_0_7"/>
<keyword evidence="2" id="KW-1185">Reference proteome</keyword>
<dbReference type="AlphaFoldDB" id="I3XZL0"/>